<name>A0ABV1G0Y5_9BACT</name>
<proteinExistence type="predicted"/>
<keyword evidence="2" id="KW-1185">Reference proteome</keyword>
<organism evidence="1 2">
    <name type="scientific">Segatella sinensis</name>
    <dbReference type="NCBI Taxonomy" id="3085167"/>
    <lineage>
        <taxon>Bacteria</taxon>
        <taxon>Pseudomonadati</taxon>
        <taxon>Bacteroidota</taxon>
        <taxon>Bacteroidia</taxon>
        <taxon>Bacteroidales</taxon>
        <taxon>Prevotellaceae</taxon>
        <taxon>Segatella</taxon>
    </lineage>
</organism>
<evidence type="ECO:0000313" key="2">
    <source>
        <dbReference type="Proteomes" id="UP001465717"/>
    </source>
</evidence>
<dbReference type="Proteomes" id="UP001465717">
    <property type="component" value="Unassembled WGS sequence"/>
</dbReference>
<protein>
    <submittedName>
        <fullName evidence="1">Uncharacterized protein</fullName>
    </submittedName>
</protein>
<reference evidence="1 2" key="1">
    <citation type="submission" date="2024-04" db="EMBL/GenBank/DDBJ databases">
        <title>Human intestinal bacterial collection.</title>
        <authorList>
            <person name="Pauvert C."/>
            <person name="Hitch T.C.A."/>
            <person name="Clavel T."/>
        </authorList>
    </citation>
    <scope>NUCLEOTIDE SEQUENCE [LARGE SCALE GENOMIC DNA]</scope>
    <source>
        <strain evidence="1 2">CLA-AA-H174</strain>
    </source>
</reference>
<comment type="caution">
    <text evidence="1">The sequence shown here is derived from an EMBL/GenBank/DDBJ whole genome shotgun (WGS) entry which is preliminary data.</text>
</comment>
<dbReference type="RefSeq" id="WP_349226495.1">
    <property type="nucleotide sequence ID" value="NZ_JBBNFG020000028.1"/>
</dbReference>
<dbReference type="EMBL" id="JBBNGE010000044">
    <property type="protein sequence ID" value="MEQ2508904.1"/>
    <property type="molecule type" value="Genomic_DNA"/>
</dbReference>
<accession>A0ABV1G0Y5</accession>
<evidence type="ECO:0000313" key="1">
    <source>
        <dbReference type="EMBL" id="MEQ2508904.1"/>
    </source>
</evidence>
<sequence>MKQLKADVIMNKGKRKENQVKIKVVTKAFYGVCCHGCGCEGSEKEHEVMVSQRVYNALKEIGEDEVTSEDVEEAIESGKRNLKKLHKHLGDLFYEMVVHYWLYESDHSYIDESLECYILDDIKNGLYVEEEDDDVYDYWADEDETKDDGYIDSNRLHKYGEWVLDGTHDNDFVAERIGCNISVIRDEYDVEYTIFLKEEDAPA</sequence>
<gene>
    <name evidence="1" type="ORF">AAAT87_11545</name>
</gene>